<keyword evidence="3 4" id="KW-0694">RNA-binding</keyword>
<dbReference type="GO" id="GO:0005634">
    <property type="term" value="C:nucleus"/>
    <property type="evidence" value="ECO:0007669"/>
    <property type="project" value="InterPro"/>
</dbReference>
<dbReference type="PRINTS" id="PR00302">
    <property type="entry name" value="LUPUSLA"/>
</dbReference>
<organism evidence="9 10">
    <name type="scientific">Mugilogobius chulae</name>
    <name type="common">yellowstripe goby</name>
    <dbReference type="NCBI Taxonomy" id="88201"/>
    <lineage>
        <taxon>Eukaryota</taxon>
        <taxon>Metazoa</taxon>
        <taxon>Chordata</taxon>
        <taxon>Craniata</taxon>
        <taxon>Vertebrata</taxon>
        <taxon>Euteleostomi</taxon>
        <taxon>Actinopterygii</taxon>
        <taxon>Neopterygii</taxon>
        <taxon>Teleostei</taxon>
        <taxon>Neoteleostei</taxon>
        <taxon>Acanthomorphata</taxon>
        <taxon>Gobiaria</taxon>
        <taxon>Gobiiformes</taxon>
        <taxon>Gobioidei</taxon>
        <taxon>Gobiidae</taxon>
        <taxon>Gobionellinae</taxon>
        <taxon>Mugilogobius</taxon>
    </lineage>
</organism>
<dbReference type="CDD" id="cd12291">
    <property type="entry name" value="RRM1_La"/>
    <property type="match status" value="1"/>
</dbReference>
<dbReference type="PROSITE" id="PS51939">
    <property type="entry name" value="XRRM"/>
    <property type="match status" value="1"/>
</dbReference>
<dbReference type="Pfam" id="PF01344">
    <property type="entry name" value="Kelch_1"/>
    <property type="match status" value="2"/>
</dbReference>
<keyword evidence="1" id="KW-0880">Kelch repeat</keyword>
<dbReference type="InterPro" id="IPR012677">
    <property type="entry name" value="Nucleotide-bd_a/b_plait_sf"/>
</dbReference>
<evidence type="ECO:0000256" key="5">
    <source>
        <dbReference type="SAM" id="MobiDB-lite"/>
    </source>
</evidence>
<dbReference type="Gene3D" id="3.30.70.330">
    <property type="match status" value="2"/>
</dbReference>
<evidence type="ECO:0000256" key="1">
    <source>
        <dbReference type="ARBA" id="ARBA00022441"/>
    </source>
</evidence>
<feature type="region of interest" description="Disordered" evidence="5">
    <location>
        <begin position="544"/>
        <end position="568"/>
    </location>
</feature>
<evidence type="ECO:0000259" key="6">
    <source>
        <dbReference type="PROSITE" id="PS50102"/>
    </source>
</evidence>
<name>A0AAW0PUZ2_9GOBI</name>
<evidence type="ECO:0000259" key="8">
    <source>
        <dbReference type="PROSITE" id="PS51939"/>
    </source>
</evidence>
<evidence type="ECO:0008006" key="11">
    <source>
        <dbReference type="Google" id="ProtNLM"/>
    </source>
</evidence>
<dbReference type="Proteomes" id="UP001460270">
    <property type="component" value="Unassembled WGS sequence"/>
</dbReference>
<dbReference type="InterPro" id="IPR035979">
    <property type="entry name" value="RBD_domain_sf"/>
</dbReference>
<dbReference type="Pfam" id="PF05383">
    <property type="entry name" value="La"/>
    <property type="match status" value="1"/>
</dbReference>
<dbReference type="CDD" id="cd08028">
    <property type="entry name" value="LARP_3"/>
    <property type="match status" value="1"/>
</dbReference>
<evidence type="ECO:0000313" key="9">
    <source>
        <dbReference type="EMBL" id="KAK7939551.1"/>
    </source>
</evidence>
<comment type="caution">
    <text evidence="9">The sequence shown here is derived from an EMBL/GenBank/DDBJ whole genome shotgun (WGS) entry which is preliminary data.</text>
</comment>
<dbReference type="CDD" id="cd12541">
    <property type="entry name" value="RRM2_La"/>
    <property type="match status" value="1"/>
</dbReference>
<dbReference type="InterPro" id="IPR006630">
    <property type="entry name" value="La_HTH"/>
</dbReference>
<gene>
    <name evidence="9" type="ORF">WMY93_002877</name>
</gene>
<dbReference type="SUPFAM" id="SSF46785">
    <property type="entry name" value="Winged helix' DNA-binding domain"/>
    <property type="match status" value="1"/>
</dbReference>
<evidence type="ECO:0000256" key="4">
    <source>
        <dbReference type="PROSITE-ProRule" id="PRU00332"/>
    </source>
</evidence>
<keyword evidence="10" id="KW-1185">Reference proteome</keyword>
<feature type="domain" description="XRRM" evidence="8">
    <location>
        <begin position="409"/>
        <end position="548"/>
    </location>
</feature>
<dbReference type="Gene3D" id="1.10.10.10">
    <property type="entry name" value="Winged helix-like DNA-binding domain superfamily/Winged helix DNA-binding domain"/>
    <property type="match status" value="1"/>
</dbReference>
<dbReference type="InterPro" id="IPR036390">
    <property type="entry name" value="WH_DNA-bd_sf"/>
</dbReference>
<feature type="domain" description="HTH La-type RNA-binding" evidence="7">
    <location>
        <begin position="187"/>
        <end position="279"/>
    </location>
</feature>
<evidence type="ECO:0000313" key="10">
    <source>
        <dbReference type="Proteomes" id="UP001460270"/>
    </source>
</evidence>
<dbReference type="AlphaFoldDB" id="A0AAW0PUZ2"/>
<dbReference type="PROSITE" id="PS50961">
    <property type="entry name" value="HTH_LA"/>
    <property type="match status" value="1"/>
</dbReference>
<keyword evidence="2" id="KW-0677">Repeat</keyword>
<dbReference type="PROSITE" id="PS50102">
    <property type="entry name" value="RRM"/>
    <property type="match status" value="1"/>
</dbReference>
<reference evidence="10" key="1">
    <citation type="submission" date="2024-04" db="EMBL/GenBank/DDBJ databases">
        <title>Salinicola lusitanus LLJ914,a marine bacterium isolated from the Okinawa Trough.</title>
        <authorList>
            <person name="Li J."/>
        </authorList>
    </citation>
    <scope>NUCLEOTIDE SEQUENCE [LARGE SCALE GENOMIC DNA]</scope>
</reference>
<dbReference type="InterPro" id="IPR036388">
    <property type="entry name" value="WH-like_DNA-bd_sf"/>
</dbReference>
<dbReference type="PANTHER" id="PTHR24412">
    <property type="entry name" value="KELCH PROTEIN"/>
    <property type="match status" value="1"/>
</dbReference>
<evidence type="ECO:0000259" key="7">
    <source>
        <dbReference type="PROSITE" id="PS50961"/>
    </source>
</evidence>
<feature type="region of interest" description="Disordered" evidence="5">
    <location>
        <begin position="380"/>
        <end position="400"/>
    </location>
</feature>
<dbReference type="Pfam" id="PF08777">
    <property type="entry name" value="RRM_3"/>
    <property type="match status" value="1"/>
</dbReference>
<dbReference type="InterPro" id="IPR000504">
    <property type="entry name" value="RRM_dom"/>
</dbReference>
<dbReference type="InterPro" id="IPR015915">
    <property type="entry name" value="Kelch-typ_b-propeller"/>
</dbReference>
<dbReference type="Pfam" id="PF00076">
    <property type="entry name" value="RRM_1"/>
    <property type="match status" value="1"/>
</dbReference>
<dbReference type="GO" id="GO:0003723">
    <property type="term" value="F:RNA binding"/>
    <property type="evidence" value="ECO:0007669"/>
    <property type="project" value="UniProtKB-UniRule"/>
</dbReference>
<dbReference type="InterPro" id="IPR006652">
    <property type="entry name" value="Kelch_1"/>
</dbReference>
<dbReference type="GO" id="GO:0006396">
    <property type="term" value="P:RNA processing"/>
    <property type="evidence" value="ECO:0007669"/>
    <property type="project" value="InterPro"/>
</dbReference>
<accession>A0AAW0PUZ2</accession>
<dbReference type="SMART" id="SM00360">
    <property type="entry name" value="RRM"/>
    <property type="match status" value="1"/>
</dbReference>
<protein>
    <recommendedName>
        <fullName evidence="11">Lupus La protein</fullName>
    </recommendedName>
</protein>
<dbReference type="GO" id="GO:1990904">
    <property type="term" value="C:ribonucleoprotein complex"/>
    <property type="evidence" value="ECO:0007669"/>
    <property type="project" value="UniProtKB-UniRule"/>
</dbReference>
<evidence type="ECO:0000256" key="2">
    <source>
        <dbReference type="ARBA" id="ARBA00022737"/>
    </source>
</evidence>
<dbReference type="SMART" id="SM00715">
    <property type="entry name" value="LA"/>
    <property type="match status" value="1"/>
</dbReference>
<feature type="domain" description="RRM" evidence="6">
    <location>
        <begin position="291"/>
        <end position="387"/>
    </location>
</feature>
<dbReference type="EMBL" id="JBBPFD010000002">
    <property type="protein sequence ID" value="KAK7939551.1"/>
    <property type="molecule type" value="Genomic_DNA"/>
</dbReference>
<sequence length="568" mass="65154">MHLRNRGYRGGAPEKDCEFYDPLKKQWFPVTQMIQGVGNATACVMGDKIYVTGGHYGYRGSCTYEKVQVFHSTVNEWNVITISPHPEYGLCSVSLNNNMFLVGGQTTIADCYSPDSNKWKAISEMKERRMECGAVAINGCIYVSGGYSYSKGTYLQSIEKYDPELDSWEIVVLCPAPPGLMDVTMADEEMSPLELKVARQIEYYFGDHNLPRDKFLKEQLQLDDGWVTLETMLKFNRLKSITTDNTVIVAALQKSKTGLLELSDDKTKIRRSLNKPLPEVNDEYKATIAHKSVYIKGFPLETSLDEIQEWLNGKGNIENIQMRRNLQKQFKGSVFICFDTEEASKQFLERPDIKTFKDNEMLVLSREAYHAKKIEERKQFKAENKAKARQDKEKTQKQREDKEMNLLLDEQTGCLLKFSGELENVSREDFHDLFSGHGKIKWVDFTRGAKEGTLLFDGNAKEAFDKAKEANEGELKIKDNTVIWQSHTTGQEAEVAGVRGEEEEEAKEVEVAAGTEIKEEINSKEKRQSLIVTMKRMMKMHLRHQRESWKKQKLPQPKLPKQKMVLKL</sequence>
<dbReference type="SUPFAM" id="SSF54928">
    <property type="entry name" value="RNA-binding domain, RBD"/>
    <property type="match status" value="2"/>
</dbReference>
<dbReference type="InterPro" id="IPR002344">
    <property type="entry name" value="Lupus_La"/>
</dbReference>
<dbReference type="InterPro" id="IPR014886">
    <property type="entry name" value="La_xRRM"/>
</dbReference>
<dbReference type="SMART" id="SM00612">
    <property type="entry name" value="Kelch"/>
    <property type="match status" value="4"/>
</dbReference>
<proteinExistence type="predicted"/>
<dbReference type="SUPFAM" id="SSF117281">
    <property type="entry name" value="Kelch motif"/>
    <property type="match status" value="1"/>
</dbReference>
<dbReference type="Gene3D" id="2.120.10.80">
    <property type="entry name" value="Kelch-type beta propeller"/>
    <property type="match status" value="1"/>
</dbReference>
<evidence type="ECO:0000256" key="3">
    <source>
        <dbReference type="ARBA" id="ARBA00022884"/>
    </source>
</evidence>
<dbReference type="PANTHER" id="PTHR24412:SF304">
    <property type="entry name" value="KELCH-LIKE PROTEIN 23"/>
    <property type="match status" value="1"/>
</dbReference>